<sequence>MYSKIIAIILQTCLIVKVMTPPNSNPIKNILSRKSIKGIFVSDIFPNIVIVLILIQTSLYLYVMCQQEIGSIPILPDENHKFSEWQLMEIFCHLCNILGYFLRLWCFDTLKEYFTFDVTIKKDHKLITTGPYSLLVHPSYTGAILKYILVLQMNFQLCRYIPVYFPSTMGNILSSLWFKAFQVICLINVLHNRVIYEEKLDLSQWMLRFTTETIFQITANKKVYALANYFNKLSPKGKVGFDSTVLKESEEFIHRVDDFINSLIYFLLTPKLIRHSPIGGSYQRTLQLLKERDNMINDLLNLVSQRREEINNTPLDEPITPDMLTMLITVNTDRSIIENTDDMNTEPMTDDAIVGNFMEAAAGGIDTTSGSVCFVSYFMAQYPEVKKRVFEEIDSKFTRDQKLTFEDLNKLPYCEAVIRETSRFFPTVDLNYRMNTKEEILNGYVIPAETQIYIHHYGMNMHEAHWSKPEIFNPDRFLNDREKSMNFQFGGGIRMCPGRNLAMMELKAFMVLMYRKYDIELVDKNAPLKTHYSIIRHCDELKVRIKPRVF</sequence>
<dbReference type="AlphaFoldDB" id="A0A9N8ZCP0"/>
<comment type="similarity">
    <text evidence="3 13">Belongs to the cytochrome P450 family.</text>
</comment>
<dbReference type="Proteomes" id="UP000789375">
    <property type="component" value="Unassembled WGS sequence"/>
</dbReference>
<evidence type="ECO:0000256" key="11">
    <source>
        <dbReference type="ARBA" id="ARBA00023136"/>
    </source>
</evidence>
<dbReference type="InterPro" id="IPR050479">
    <property type="entry name" value="CYP11_CYP27_families"/>
</dbReference>
<organism evidence="15 16">
    <name type="scientific">Funneliformis mosseae</name>
    <name type="common">Endomycorrhizal fungus</name>
    <name type="synonym">Glomus mosseae</name>
    <dbReference type="NCBI Taxonomy" id="27381"/>
    <lineage>
        <taxon>Eukaryota</taxon>
        <taxon>Fungi</taxon>
        <taxon>Fungi incertae sedis</taxon>
        <taxon>Mucoromycota</taxon>
        <taxon>Glomeromycotina</taxon>
        <taxon>Glomeromycetes</taxon>
        <taxon>Glomerales</taxon>
        <taxon>Glomeraceae</taxon>
        <taxon>Funneliformis</taxon>
    </lineage>
</organism>
<dbReference type="GO" id="GO:0004671">
    <property type="term" value="F:protein C-terminal S-isoprenylcysteine carboxyl O-methyltransferase activity"/>
    <property type="evidence" value="ECO:0007669"/>
    <property type="project" value="UniProtKB-EC"/>
</dbReference>
<comment type="caution">
    <text evidence="14">Lacks conserved residue(s) required for the propagation of feature annotation.</text>
</comment>
<evidence type="ECO:0000256" key="5">
    <source>
        <dbReference type="ARBA" id="ARBA00022692"/>
    </source>
</evidence>
<evidence type="ECO:0000256" key="9">
    <source>
        <dbReference type="ARBA" id="ARBA00023004"/>
    </source>
</evidence>
<dbReference type="CDD" id="cd00302">
    <property type="entry name" value="cytochrome_P450"/>
    <property type="match status" value="1"/>
</dbReference>
<dbReference type="PROSITE" id="PS00086">
    <property type="entry name" value="CYTOCHROME_P450"/>
    <property type="match status" value="1"/>
</dbReference>
<evidence type="ECO:0000256" key="3">
    <source>
        <dbReference type="ARBA" id="ARBA00010617"/>
    </source>
</evidence>
<comment type="subcellular location">
    <subcellularLocation>
        <location evidence="14">Endoplasmic reticulum membrane</location>
        <topology evidence="14">Multi-pass membrane protein</topology>
    </subcellularLocation>
    <subcellularLocation>
        <location evidence="2">Membrane</location>
        <topology evidence="2">Multi-pass membrane protein</topology>
    </subcellularLocation>
</comment>
<reference evidence="15" key="1">
    <citation type="submission" date="2021-06" db="EMBL/GenBank/DDBJ databases">
        <authorList>
            <person name="Kallberg Y."/>
            <person name="Tangrot J."/>
            <person name="Rosling A."/>
        </authorList>
    </citation>
    <scope>NUCLEOTIDE SEQUENCE</scope>
    <source>
        <strain evidence="15">87-6 pot B 2015</strain>
    </source>
</reference>
<dbReference type="PRINTS" id="PR00463">
    <property type="entry name" value="EP450I"/>
</dbReference>
<comment type="similarity">
    <text evidence="14">Belongs to the class VI-like SAM-binding methyltransferase superfamily. Isoprenylcysteine carboxyl methyltransferase family.</text>
</comment>
<dbReference type="Gene3D" id="1.20.120.1630">
    <property type="match status" value="1"/>
</dbReference>
<comment type="catalytic activity">
    <reaction evidence="14">
        <text>[protein]-C-terminal S-[(2E,6E)-farnesyl]-L-cysteine + S-adenosyl-L-methionine = [protein]-C-terminal S-[(2E,6E)-farnesyl]-L-cysteine methyl ester + S-adenosyl-L-homocysteine</text>
        <dbReference type="Rhea" id="RHEA:21672"/>
        <dbReference type="Rhea" id="RHEA-COMP:12125"/>
        <dbReference type="Rhea" id="RHEA-COMP:12126"/>
        <dbReference type="ChEBI" id="CHEBI:57856"/>
        <dbReference type="ChEBI" id="CHEBI:59789"/>
        <dbReference type="ChEBI" id="CHEBI:90510"/>
        <dbReference type="ChEBI" id="CHEBI:90511"/>
        <dbReference type="EC" id="2.1.1.100"/>
    </reaction>
</comment>
<name>A0A9N8ZCP0_FUNMO</name>
<keyword evidence="11 14" id="KW-0472">Membrane</keyword>
<dbReference type="PANTHER" id="PTHR24279:SF120">
    <property type="entry name" value="CYTOCHROME P450"/>
    <property type="match status" value="1"/>
</dbReference>
<keyword evidence="14" id="KW-0489">Methyltransferase</keyword>
<dbReference type="PRINTS" id="PR00385">
    <property type="entry name" value="P450"/>
</dbReference>
<dbReference type="GO" id="GO:0020037">
    <property type="term" value="F:heme binding"/>
    <property type="evidence" value="ECO:0007669"/>
    <property type="project" value="InterPro"/>
</dbReference>
<accession>A0A9N8ZCP0</accession>
<evidence type="ECO:0000256" key="10">
    <source>
        <dbReference type="ARBA" id="ARBA00023033"/>
    </source>
</evidence>
<keyword evidence="9 12" id="KW-0408">Iron</keyword>
<keyword evidence="16" id="KW-1185">Reference proteome</keyword>
<dbReference type="InterPro" id="IPR036396">
    <property type="entry name" value="Cyt_P450_sf"/>
</dbReference>
<dbReference type="Pfam" id="PF00067">
    <property type="entry name" value="p450"/>
    <property type="match status" value="1"/>
</dbReference>
<keyword evidence="8 13" id="KW-0560">Oxidoreductase</keyword>
<keyword evidence="7 14" id="KW-1133">Transmembrane helix</keyword>
<evidence type="ECO:0000256" key="7">
    <source>
        <dbReference type="ARBA" id="ARBA00022989"/>
    </source>
</evidence>
<keyword evidence="10 13" id="KW-0503">Monooxygenase</keyword>
<comment type="caution">
    <text evidence="15">The sequence shown here is derived from an EMBL/GenBank/DDBJ whole genome shotgun (WGS) entry which is preliminary data.</text>
</comment>
<dbReference type="GO" id="GO:0032259">
    <property type="term" value="P:methylation"/>
    <property type="evidence" value="ECO:0007669"/>
    <property type="project" value="UniProtKB-KW"/>
</dbReference>
<dbReference type="Gene3D" id="1.10.630.10">
    <property type="entry name" value="Cytochrome P450"/>
    <property type="match status" value="1"/>
</dbReference>
<evidence type="ECO:0000256" key="1">
    <source>
        <dbReference type="ARBA" id="ARBA00001971"/>
    </source>
</evidence>
<dbReference type="GO" id="GO:0016705">
    <property type="term" value="F:oxidoreductase activity, acting on paired donors, with incorporation or reduction of molecular oxygen"/>
    <property type="evidence" value="ECO:0007669"/>
    <property type="project" value="InterPro"/>
</dbReference>
<dbReference type="GO" id="GO:0004497">
    <property type="term" value="F:monooxygenase activity"/>
    <property type="evidence" value="ECO:0007669"/>
    <property type="project" value="UniProtKB-KW"/>
</dbReference>
<dbReference type="Pfam" id="PF04140">
    <property type="entry name" value="ICMT"/>
    <property type="match status" value="1"/>
</dbReference>
<gene>
    <name evidence="15" type="ORF">FMOSSE_LOCUS3525</name>
</gene>
<keyword evidence="5 14" id="KW-0812">Transmembrane</keyword>
<feature type="binding site" description="axial binding residue" evidence="12">
    <location>
        <position position="496"/>
    </location>
    <ligand>
        <name>heme</name>
        <dbReference type="ChEBI" id="CHEBI:30413"/>
    </ligand>
    <ligandPart>
        <name>Fe</name>
        <dbReference type="ChEBI" id="CHEBI:18248"/>
    </ligandPart>
</feature>
<evidence type="ECO:0000313" key="16">
    <source>
        <dbReference type="Proteomes" id="UP000789375"/>
    </source>
</evidence>
<evidence type="ECO:0000256" key="4">
    <source>
        <dbReference type="ARBA" id="ARBA00022617"/>
    </source>
</evidence>
<keyword evidence="6 12" id="KW-0479">Metal-binding</keyword>
<dbReference type="InterPro" id="IPR007269">
    <property type="entry name" value="ICMT_MeTrfase"/>
</dbReference>
<protein>
    <recommendedName>
        <fullName evidence="14">Protein-S-isoprenylcysteine O-methyltransferase</fullName>
        <ecNumber evidence="14">2.1.1.100</ecNumber>
    </recommendedName>
</protein>
<evidence type="ECO:0000256" key="6">
    <source>
        <dbReference type="ARBA" id="ARBA00022723"/>
    </source>
</evidence>
<dbReference type="InterPro" id="IPR002401">
    <property type="entry name" value="Cyt_P450_E_grp-I"/>
</dbReference>
<evidence type="ECO:0000256" key="8">
    <source>
        <dbReference type="ARBA" id="ARBA00023002"/>
    </source>
</evidence>
<evidence type="ECO:0000256" key="14">
    <source>
        <dbReference type="RuleBase" id="RU362022"/>
    </source>
</evidence>
<dbReference type="InterPro" id="IPR001128">
    <property type="entry name" value="Cyt_P450"/>
</dbReference>
<keyword evidence="4 12" id="KW-0349">Heme</keyword>
<evidence type="ECO:0000256" key="2">
    <source>
        <dbReference type="ARBA" id="ARBA00004141"/>
    </source>
</evidence>
<dbReference type="EMBL" id="CAJVPP010000532">
    <property type="protein sequence ID" value="CAG8490868.1"/>
    <property type="molecule type" value="Genomic_DNA"/>
</dbReference>
<proteinExistence type="inferred from homology"/>
<dbReference type="InterPro" id="IPR017972">
    <property type="entry name" value="Cyt_P450_CS"/>
</dbReference>
<dbReference type="GO" id="GO:0005789">
    <property type="term" value="C:endoplasmic reticulum membrane"/>
    <property type="evidence" value="ECO:0007669"/>
    <property type="project" value="UniProtKB-SubCell"/>
</dbReference>
<keyword evidence="14" id="KW-0949">S-adenosyl-L-methionine</keyword>
<keyword evidence="14" id="KW-0808">Transferase</keyword>
<dbReference type="PANTHER" id="PTHR24279">
    <property type="entry name" value="CYTOCHROME P450"/>
    <property type="match status" value="1"/>
</dbReference>
<evidence type="ECO:0000256" key="12">
    <source>
        <dbReference type="PIRSR" id="PIRSR602401-1"/>
    </source>
</evidence>
<dbReference type="SUPFAM" id="SSF48264">
    <property type="entry name" value="Cytochrome P450"/>
    <property type="match status" value="1"/>
</dbReference>
<keyword evidence="14" id="KW-0256">Endoplasmic reticulum</keyword>
<feature type="transmembrane region" description="Helical" evidence="14">
    <location>
        <begin position="44"/>
        <end position="63"/>
    </location>
</feature>
<evidence type="ECO:0000256" key="13">
    <source>
        <dbReference type="RuleBase" id="RU000461"/>
    </source>
</evidence>
<dbReference type="GO" id="GO:0005506">
    <property type="term" value="F:iron ion binding"/>
    <property type="evidence" value="ECO:0007669"/>
    <property type="project" value="InterPro"/>
</dbReference>
<evidence type="ECO:0000313" key="15">
    <source>
        <dbReference type="EMBL" id="CAG8490868.1"/>
    </source>
</evidence>
<comment type="cofactor">
    <cofactor evidence="1 12">
        <name>heme</name>
        <dbReference type="ChEBI" id="CHEBI:30413"/>
    </cofactor>
</comment>
<dbReference type="EC" id="2.1.1.100" evidence="14"/>